<dbReference type="SUPFAM" id="SSF47413">
    <property type="entry name" value="lambda repressor-like DNA-binding domains"/>
    <property type="match status" value="1"/>
</dbReference>
<feature type="domain" description="HTH cro/C1-type" evidence="1">
    <location>
        <begin position="31"/>
        <end position="85"/>
    </location>
</feature>
<dbReference type="Gene3D" id="1.10.260.40">
    <property type="entry name" value="lambda repressor-like DNA-binding domains"/>
    <property type="match status" value="1"/>
</dbReference>
<accession>A0A917KII5</accession>
<keyword evidence="3" id="KW-1185">Reference proteome</keyword>
<dbReference type="CDD" id="cd00093">
    <property type="entry name" value="HTH_XRE"/>
    <property type="match status" value="1"/>
</dbReference>
<dbReference type="Proteomes" id="UP000661507">
    <property type="component" value="Unassembled WGS sequence"/>
</dbReference>
<protein>
    <recommendedName>
        <fullName evidence="1">HTH cro/C1-type domain-containing protein</fullName>
    </recommendedName>
</protein>
<dbReference type="PROSITE" id="PS50943">
    <property type="entry name" value="HTH_CROC1"/>
    <property type="match status" value="1"/>
</dbReference>
<name>A0A917KII5_9PROT</name>
<dbReference type="SMART" id="SM00530">
    <property type="entry name" value="HTH_XRE"/>
    <property type="match status" value="1"/>
</dbReference>
<organism evidence="2 3">
    <name type="scientific">Neoroseomonas lacus</name>
    <dbReference type="NCBI Taxonomy" id="287609"/>
    <lineage>
        <taxon>Bacteria</taxon>
        <taxon>Pseudomonadati</taxon>
        <taxon>Pseudomonadota</taxon>
        <taxon>Alphaproteobacteria</taxon>
        <taxon>Acetobacterales</taxon>
        <taxon>Acetobacteraceae</taxon>
        <taxon>Neoroseomonas</taxon>
    </lineage>
</organism>
<dbReference type="InterPro" id="IPR001387">
    <property type="entry name" value="Cro/C1-type_HTH"/>
</dbReference>
<evidence type="ECO:0000313" key="2">
    <source>
        <dbReference type="EMBL" id="GGJ13721.1"/>
    </source>
</evidence>
<dbReference type="AlphaFoldDB" id="A0A917KII5"/>
<evidence type="ECO:0000259" key="1">
    <source>
        <dbReference type="PROSITE" id="PS50943"/>
    </source>
</evidence>
<dbReference type="Pfam" id="PF13560">
    <property type="entry name" value="HTH_31"/>
    <property type="match status" value="1"/>
</dbReference>
<gene>
    <name evidence="2" type="ORF">GCM10011320_21200</name>
</gene>
<proteinExistence type="predicted"/>
<sequence length="126" mass="13416">MSQHMQAAATDGAEGPAPAEFEFDGQVGAALHHRRRRLGLTATQLARRVGITQRRMARLELGLEPLTLRLALSLGAALDMPAGWFLGVEAAAVPEAIGISLQQAHDHWAQALALRIAALGAAQMQH</sequence>
<evidence type="ECO:0000313" key="3">
    <source>
        <dbReference type="Proteomes" id="UP000661507"/>
    </source>
</evidence>
<dbReference type="EMBL" id="BMKW01000004">
    <property type="protein sequence ID" value="GGJ13721.1"/>
    <property type="molecule type" value="Genomic_DNA"/>
</dbReference>
<dbReference type="RefSeq" id="WP_188967004.1">
    <property type="nucleotide sequence ID" value="NZ_BMKW01000004.1"/>
</dbReference>
<dbReference type="InterPro" id="IPR010982">
    <property type="entry name" value="Lambda_DNA-bd_dom_sf"/>
</dbReference>
<dbReference type="GO" id="GO:0003677">
    <property type="term" value="F:DNA binding"/>
    <property type="evidence" value="ECO:0007669"/>
    <property type="project" value="InterPro"/>
</dbReference>
<reference evidence="2" key="2">
    <citation type="submission" date="2020-09" db="EMBL/GenBank/DDBJ databases">
        <authorList>
            <person name="Sun Q."/>
            <person name="Zhou Y."/>
        </authorList>
    </citation>
    <scope>NUCLEOTIDE SEQUENCE</scope>
    <source>
        <strain evidence="2">CGMCC 1.3617</strain>
    </source>
</reference>
<comment type="caution">
    <text evidence="2">The sequence shown here is derived from an EMBL/GenBank/DDBJ whole genome shotgun (WGS) entry which is preliminary data.</text>
</comment>
<reference evidence="2" key="1">
    <citation type="journal article" date="2014" name="Int. J. Syst. Evol. Microbiol.">
        <title>Complete genome sequence of Corynebacterium casei LMG S-19264T (=DSM 44701T), isolated from a smear-ripened cheese.</title>
        <authorList>
            <consortium name="US DOE Joint Genome Institute (JGI-PGF)"/>
            <person name="Walter F."/>
            <person name="Albersmeier A."/>
            <person name="Kalinowski J."/>
            <person name="Ruckert C."/>
        </authorList>
    </citation>
    <scope>NUCLEOTIDE SEQUENCE</scope>
    <source>
        <strain evidence="2">CGMCC 1.3617</strain>
    </source>
</reference>